<evidence type="ECO:0000256" key="10">
    <source>
        <dbReference type="ARBA" id="ARBA00023157"/>
    </source>
</evidence>
<evidence type="ECO:0000313" key="31">
    <source>
        <dbReference type="Proteomes" id="UP001156218"/>
    </source>
</evidence>
<reference evidence="29 30" key="3">
    <citation type="journal article" date="2019" name="Nat. Med.">
        <title>A library of human gut bacterial isolates paired with longitudinal multiomics data enables mechanistic microbiome research.</title>
        <authorList>
            <person name="Poyet M."/>
            <person name="Groussin M."/>
            <person name="Gibbons S.M."/>
            <person name="Avila-Pacheco J."/>
            <person name="Jiang X."/>
            <person name="Kearney S.M."/>
            <person name="Perrotta A.R."/>
            <person name="Berdy B."/>
            <person name="Zhao S."/>
            <person name="Lieberman T.D."/>
            <person name="Swanson P.K."/>
            <person name="Smith M."/>
            <person name="Roesemann S."/>
            <person name="Alexander J.E."/>
            <person name="Rich S.A."/>
            <person name="Livny J."/>
            <person name="Vlamakis H."/>
            <person name="Clish C."/>
            <person name="Bullock K."/>
            <person name="Deik A."/>
            <person name="Scott J."/>
            <person name="Pierce K.A."/>
            <person name="Xavier R.J."/>
            <person name="Alm E.J."/>
        </authorList>
    </citation>
    <scope>NUCLEOTIDE SEQUENCE [LARGE SCALE GENOMIC DNA]</scope>
    <source>
        <strain evidence="21 29">BIOML-A162</strain>
        <strain evidence="20 30">BIOML-A188</strain>
    </source>
</reference>
<dbReference type="FunFam" id="3.30.390.30:FF:000001">
    <property type="entry name" value="Dihydrolipoyl dehydrogenase"/>
    <property type="match status" value="1"/>
</dbReference>
<dbReference type="GO" id="GO:0004148">
    <property type="term" value="F:dihydrolipoyl dehydrogenase (NADH) activity"/>
    <property type="evidence" value="ECO:0007669"/>
    <property type="project" value="UniProtKB-EC"/>
</dbReference>
<evidence type="ECO:0000256" key="1">
    <source>
        <dbReference type="ARBA" id="ARBA00004496"/>
    </source>
</evidence>
<comment type="cofactor">
    <cofactor evidence="14 16">
        <name>FAD</name>
        <dbReference type="ChEBI" id="CHEBI:57692"/>
    </cofactor>
    <text evidence="14 16">Binds 1 FAD per subunit.</text>
</comment>
<dbReference type="EMBL" id="CZBI01000001">
    <property type="protein sequence ID" value="CUP59594.1"/>
    <property type="molecule type" value="Genomic_DNA"/>
</dbReference>
<dbReference type="GO" id="GO:0050660">
    <property type="term" value="F:flavin adenine dinucleotide binding"/>
    <property type="evidence" value="ECO:0007669"/>
    <property type="project" value="InterPro"/>
</dbReference>
<dbReference type="Gene3D" id="3.50.50.60">
    <property type="entry name" value="FAD/NAD(P)-binding domain"/>
    <property type="match status" value="2"/>
</dbReference>
<evidence type="ECO:0000256" key="9">
    <source>
        <dbReference type="ARBA" id="ARBA00023027"/>
    </source>
</evidence>
<feature type="disulfide bond" description="Redox-active" evidence="15">
    <location>
        <begin position="40"/>
        <end position="45"/>
    </location>
</feature>
<dbReference type="OMA" id="WASMLND"/>
<evidence type="ECO:0000313" key="28">
    <source>
        <dbReference type="Proteomes" id="UP000284785"/>
    </source>
</evidence>
<evidence type="ECO:0000256" key="7">
    <source>
        <dbReference type="ARBA" id="ARBA00022827"/>
    </source>
</evidence>
<keyword evidence="5" id="KW-0963">Cytoplasm</keyword>
<reference evidence="27 28" key="2">
    <citation type="submission" date="2018-08" db="EMBL/GenBank/DDBJ databases">
        <title>A genome reference for cultivated species of the human gut microbiota.</title>
        <authorList>
            <person name="Zou Y."/>
            <person name="Xue W."/>
            <person name="Luo G."/>
        </authorList>
    </citation>
    <scope>NUCLEOTIDE SEQUENCE [LARGE SCALE GENOMIC DNA]</scope>
    <source>
        <strain evidence="24 27">AF37-12</strain>
        <strain evidence="23 28">AM30-26</strain>
    </source>
</reference>
<dbReference type="EMBL" id="WCSY01000018">
    <property type="protein sequence ID" value="KAB4309413.1"/>
    <property type="molecule type" value="Genomic_DNA"/>
</dbReference>
<dbReference type="InterPro" id="IPR004099">
    <property type="entry name" value="Pyr_nucl-diS_OxRdtase_dimer"/>
</dbReference>
<keyword evidence="7 14" id="KW-0274">FAD</keyword>
<feature type="binding site" evidence="14">
    <location>
        <position position="200"/>
    </location>
    <ligand>
        <name>NAD(+)</name>
        <dbReference type="ChEBI" id="CHEBI:57540"/>
    </ligand>
</feature>
<dbReference type="GO" id="GO:0006103">
    <property type="term" value="P:2-oxoglutarate metabolic process"/>
    <property type="evidence" value="ECO:0007669"/>
    <property type="project" value="TreeGrafter"/>
</dbReference>
<accession>C6IEG2</accession>
<dbReference type="PANTHER" id="PTHR22912">
    <property type="entry name" value="DISULFIDE OXIDOREDUCTASE"/>
    <property type="match status" value="1"/>
</dbReference>
<feature type="binding site" evidence="14">
    <location>
        <position position="263"/>
    </location>
    <ligand>
        <name>NAD(+)</name>
        <dbReference type="ChEBI" id="CHEBI:57540"/>
    </ligand>
</feature>
<dbReference type="EMBL" id="QROV01000004">
    <property type="protein sequence ID" value="RHL62924.1"/>
    <property type="molecule type" value="Genomic_DNA"/>
</dbReference>
<dbReference type="Pfam" id="PF02852">
    <property type="entry name" value="Pyr_redox_dim"/>
    <property type="match status" value="1"/>
</dbReference>
<evidence type="ECO:0000256" key="12">
    <source>
        <dbReference type="ARBA" id="ARBA00049187"/>
    </source>
</evidence>
<dbReference type="AlphaFoldDB" id="A0A139JVS3"/>
<keyword evidence="14" id="KW-0547">Nucleotide-binding</keyword>
<comment type="catalytic activity">
    <reaction evidence="12 16">
        <text>N(6)-[(R)-dihydrolipoyl]-L-lysyl-[protein] + NAD(+) = N(6)-[(R)-lipoyl]-L-lysyl-[protein] + NADH + H(+)</text>
        <dbReference type="Rhea" id="RHEA:15045"/>
        <dbReference type="Rhea" id="RHEA-COMP:10474"/>
        <dbReference type="Rhea" id="RHEA-COMP:10475"/>
        <dbReference type="ChEBI" id="CHEBI:15378"/>
        <dbReference type="ChEBI" id="CHEBI:57540"/>
        <dbReference type="ChEBI" id="CHEBI:57945"/>
        <dbReference type="ChEBI" id="CHEBI:83099"/>
        <dbReference type="ChEBI" id="CHEBI:83100"/>
        <dbReference type="EC" id="1.8.1.4"/>
    </reaction>
</comment>
<evidence type="ECO:0000256" key="5">
    <source>
        <dbReference type="ARBA" id="ARBA00022490"/>
    </source>
</evidence>
<dbReference type="Pfam" id="PF07992">
    <property type="entry name" value="Pyr_redox_2"/>
    <property type="match status" value="1"/>
</dbReference>
<evidence type="ECO:0000313" key="29">
    <source>
        <dbReference type="Proteomes" id="UP000436858"/>
    </source>
</evidence>
<evidence type="ECO:0000256" key="4">
    <source>
        <dbReference type="ARBA" id="ARBA00016961"/>
    </source>
</evidence>
<evidence type="ECO:0000313" key="22">
    <source>
        <dbReference type="EMBL" id="MDC2235018.1"/>
    </source>
</evidence>
<dbReference type="PRINTS" id="PR00368">
    <property type="entry name" value="FADPNR"/>
</dbReference>
<dbReference type="PANTHER" id="PTHR22912:SF217">
    <property type="entry name" value="DIHYDROLIPOYL DEHYDROGENASE"/>
    <property type="match status" value="1"/>
</dbReference>
<dbReference type="GeneID" id="60926270"/>
<dbReference type="InterPro" id="IPR006258">
    <property type="entry name" value="Lipoamide_DH"/>
</dbReference>
<keyword evidence="6 16" id="KW-0285">Flavoprotein</keyword>
<evidence type="ECO:0000256" key="14">
    <source>
        <dbReference type="PIRSR" id="PIRSR000350-3"/>
    </source>
</evidence>
<evidence type="ECO:0000256" key="15">
    <source>
        <dbReference type="PIRSR" id="PIRSR000350-4"/>
    </source>
</evidence>
<feature type="domain" description="Pyridine nucleotide-disulphide oxidoreductase dimerisation" evidence="17">
    <location>
        <begin position="337"/>
        <end position="444"/>
    </location>
</feature>
<comment type="similarity">
    <text evidence="2 16">Belongs to the class-I pyridine nucleotide-disulfide oxidoreductase family.</text>
</comment>
<dbReference type="PROSITE" id="PS00076">
    <property type="entry name" value="PYRIDINE_REDOX_1"/>
    <property type="match status" value="1"/>
</dbReference>
<dbReference type="SUPFAM" id="SSF51905">
    <property type="entry name" value="FAD/NAD(P)-binding domain"/>
    <property type="match status" value="1"/>
</dbReference>
<evidence type="ECO:0000256" key="6">
    <source>
        <dbReference type="ARBA" id="ARBA00022630"/>
    </source>
</evidence>
<evidence type="ECO:0000256" key="11">
    <source>
        <dbReference type="ARBA" id="ARBA00023284"/>
    </source>
</evidence>
<dbReference type="RefSeq" id="WP_008766155.1">
    <property type="nucleotide sequence ID" value="NZ_BAABXH010000002.1"/>
</dbReference>
<reference evidence="22" key="5">
    <citation type="submission" date="2022-10" db="EMBL/GenBank/DDBJ databases">
        <title>Human gut microbiome strain richness.</title>
        <authorList>
            <person name="Chen-Liaw A."/>
        </authorList>
    </citation>
    <scope>NUCLEOTIDE SEQUENCE</scope>
    <source>
        <strain evidence="22">1001283st1_A3_1001283B150304_161114</strain>
    </source>
</reference>
<dbReference type="InterPro" id="IPR016156">
    <property type="entry name" value="FAD/NAD-linked_Rdtase_dimer_sf"/>
</dbReference>
<dbReference type="Proteomes" id="UP001217776">
    <property type="component" value="Unassembled WGS sequence"/>
</dbReference>
<name>A0A139JVS3_BACT4</name>
<evidence type="ECO:0000256" key="3">
    <source>
        <dbReference type="ARBA" id="ARBA00012608"/>
    </source>
</evidence>
<feature type="active site" description="Proton acceptor" evidence="13">
    <location>
        <position position="435"/>
    </location>
</feature>
<evidence type="ECO:0000313" key="20">
    <source>
        <dbReference type="EMBL" id="KAB4309413.1"/>
    </source>
</evidence>
<dbReference type="PRINTS" id="PR00411">
    <property type="entry name" value="PNDRDTASEI"/>
</dbReference>
<dbReference type="Proteomes" id="UP000095541">
    <property type="component" value="Unassembled WGS sequence"/>
</dbReference>
<keyword evidence="11 16" id="KW-0676">Redox-active center</keyword>
<evidence type="ECO:0000313" key="23">
    <source>
        <dbReference type="EMBL" id="RHD91498.1"/>
    </source>
</evidence>
<dbReference type="PATRIC" id="fig|818.29.peg.4305"/>
<evidence type="ECO:0000313" key="19">
    <source>
        <dbReference type="EMBL" id="CUP59594.1"/>
    </source>
</evidence>
<reference evidence="19 26" key="1">
    <citation type="submission" date="2015-09" db="EMBL/GenBank/DDBJ databases">
        <authorList>
            <consortium name="Pathogen Informatics"/>
        </authorList>
    </citation>
    <scope>NUCLEOTIDE SEQUENCE [LARGE SCALE GENOMIC DNA]</scope>
    <source>
        <strain evidence="19 26">2789STDY5834945</strain>
    </source>
</reference>
<dbReference type="GO" id="GO:0005737">
    <property type="term" value="C:cytoplasm"/>
    <property type="evidence" value="ECO:0007669"/>
    <property type="project" value="UniProtKB-SubCell"/>
</dbReference>
<comment type="subcellular location">
    <subcellularLocation>
        <location evidence="1">Cytoplasm</location>
    </subcellularLocation>
</comment>
<feature type="binding site" evidence="14">
    <location>
        <position position="303"/>
    </location>
    <ligand>
        <name>FAD</name>
        <dbReference type="ChEBI" id="CHEBI:57692"/>
    </ligand>
</feature>
<feature type="binding site" evidence="14">
    <location>
        <begin position="177"/>
        <end position="184"/>
    </location>
    <ligand>
        <name>NAD(+)</name>
        <dbReference type="ChEBI" id="CHEBI:57540"/>
    </ligand>
</feature>
<dbReference type="Proteomes" id="UP001156218">
    <property type="component" value="Chromosome"/>
</dbReference>
<evidence type="ECO:0000256" key="2">
    <source>
        <dbReference type="ARBA" id="ARBA00007532"/>
    </source>
</evidence>
<dbReference type="EC" id="1.8.1.4" evidence="3 16"/>
<feature type="domain" description="FAD/NAD(P)-binding" evidence="18">
    <location>
        <begin position="3"/>
        <end position="318"/>
    </location>
</feature>
<dbReference type="Proteomes" id="UP000436858">
    <property type="component" value="Unassembled WGS sequence"/>
</dbReference>
<evidence type="ECO:0000313" key="25">
    <source>
        <dbReference type="EMBL" id="UYU64731.1"/>
    </source>
</evidence>
<dbReference type="InterPro" id="IPR036188">
    <property type="entry name" value="FAD/NAD-bd_sf"/>
</dbReference>
<protein>
    <recommendedName>
        <fullName evidence="4 16">Dihydrolipoyl dehydrogenase</fullName>
        <ecNumber evidence="3 16">1.8.1.4</ecNumber>
    </recommendedName>
</protein>
<feature type="binding site" evidence="14">
    <location>
        <position position="49"/>
    </location>
    <ligand>
        <name>FAD</name>
        <dbReference type="ChEBI" id="CHEBI:57692"/>
    </ligand>
</feature>
<sequence>MNFDIAIIGGGPAGYTAAERAGANGLRAVLFEKKAIGGVCLNEGCIPTKTLLYSAKILDSIKSASKYGISAESPSFDLTKIMSRKEKTVKMLTGGVKMTVNSYGVTIVEKEAFIEGEENGLIRIICDGERYEVKYLLVCTGSDTVIPPIPGLSEVSYWTSKEALEIKELPETLVVIGGGVIGMEFASFFNSMGVKVHVVEMMPEILGVMDKETSSMLRMEYAKRGVTFYLNTKVIEVKPDGVVIEKDGKASTIKTEKILLSVGRKANITNVGLDKLNIELHRNGVKVDEYLQTSHPGVYACGDITGYSLLAHTAIREAEVAINHILGVEDRMNYNSVPGVVYTNPEVAGVGKTEEELTKQGIPYRVTKLPMAYSGRFVAENEQVNGICKLILDEADHIIGCHMLGNPASELIVIAGIAIQKGYTVEEFQKNVFPHPTVGEIYHEVLS</sequence>
<dbReference type="EMBL" id="WCRY01000022">
    <property type="protein sequence ID" value="KAB4477622.1"/>
    <property type="molecule type" value="Genomic_DNA"/>
</dbReference>
<dbReference type="InterPro" id="IPR012999">
    <property type="entry name" value="Pyr_OxRdtase_I_AS"/>
</dbReference>
<gene>
    <name evidence="23" type="primary">lpdA</name>
    <name evidence="19" type="synonym">lpd</name>
    <name evidence="24" type="ORF">DW011_04535</name>
    <name evidence="23" type="ORF">DW780_00375</name>
    <name evidence="19" type="ORF">ERS852557_01137</name>
    <name evidence="21" type="ORF">GAN91_20045</name>
    <name evidence="20" type="ORF">GAO51_17890</name>
    <name evidence="25" type="ORF">KQP68_14165</name>
    <name evidence="22" type="ORF">PO127_04550</name>
</gene>
<keyword evidence="8 16" id="KW-0560">Oxidoreductase</keyword>
<keyword evidence="10" id="KW-1015">Disulfide bond</keyword>
<dbReference type="PIRSF" id="PIRSF000350">
    <property type="entry name" value="Mercury_reductase_MerA"/>
    <property type="match status" value="1"/>
</dbReference>
<dbReference type="Gene3D" id="3.30.390.30">
    <property type="match status" value="1"/>
</dbReference>
<dbReference type="Proteomes" id="UP000283616">
    <property type="component" value="Unassembled WGS sequence"/>
</dbReference>
<dbReference type="InterPro" id="IPR023753">
    <property type="entry name" value="FAD/NAD-binding_dom"/>
</dbReference>
<evidence type="ECO:0000313" key="21">
    <source>
        <dbReference type="EMBL" id="KAB4477622.1"/>
    </source>
</evidence>
<evidence type="ECO:0000256" key="16">
    <source>
        <dbReference type="RuleBase" id="RU003692"/>
    </source>
</evidence>
<keyword evidence="9 14" id="KW-0520">NAD</keyword>
<dbReference type="EMBL" id="CP083680">
    <property type="protein sequence ID" value="UYU64731.1"/>
    <property type="molecule type" value="Genomic_DNA"/>
</dbReference>
<dbReference type="EMBL" id="QSJP01000001">
    <property type="protein sequence ID" value="RHD91498.1"/>
    <property type="molecule type" value="Genomic_DNA"/>
</dbReference>
<feature type="binding site" evidence="14">
    <location>
        <begin position="140"/>
        <end position="142"/>
    </location>
    <ligand>
        <name>FAD</name>
        <dbReference type="ChEBI" id="CHEBI:57692"/>
    </ligand>
</feature>
<reference evidence="25 31" key="4">
    <citation type="submission" date="2021-06" db="EMBL/GenBank/DDBJ databases">
        <title>Interrogation of the integrated mobile genetic elements in gut-associated Bacteroides with a consensus prediction approach.</title>
        <authorList>
            <person name="Campbell D.E."/>
            <person name="Leigh J.R."/>
            <person name="Kim T."/>
            <person name="England W."/>
            <person name="Whitaker R.J."/>
            <person name="Degnan P.H."/>
        </authorList>
    </citation>
    <scope>NUCLEOTIDE SEQUENCE [LARGE SCALE GENOMIC DNA]</scope>
    <source>
        <strain evidence="25 31">WAL8669</strain>
    </source>
</reference>
<organism evidence="23 28">
    <name type="scientific">Bacteroides thetaiotaomicron</name>
    <dbReference type="NCBI Taxonomy" id="818"/>
    <lineage>
        <taxon>Bacteria</taxon>
        <taxon>Pseudomonadati</taxon>
        <taxon>Bacteroidota</taxon>
        <taxon>Bacteroidia</taxon>
        <taxon>Bacteroidales</taxon>
        <taxon>Bacteroidaceae</taxon>
        <taxon>Bacteroides</taxon>
    </lineage>
</organism>
<dbReference type="Proteomes" id="UP000440614">
    <property type="component" value="Unassembled WGS sequence"/>
</dbReference>
<dbReference type="InterPro" id="IPR050151">
    <property type="entry name" value="Class-I_Pyr_Nuc-Dis_Oxidored"/>
</dbReference>
<evidence type="ECO:0000313" key="27">
    <source>
        <dbReference type="Proteomes" id="UP000283616"/>
    </source>
</evidence>
<dbReference type="SUPFAM" id="SSF55424">
    <property type="entry name" value="FAD/NAD-linked reductases, dimerisation (C-terminal) domain"/>
    <property type="match status" value="1"/>
</dbReference>
<evidence type="ECO:0000259" key="17">
    <source>
        <dbReference type="Pfam" id="PF02852"/>
    </source>
</evidence>
<dbReference type="EMBL" id="JAQNVG010000005">
    <property type="protein sequence ID" value="MDC2235018.1"/>
    <property type="molecule type" value="Genomic_DNA"/>
</dbReference>
<comment type="miscellaneous">
    <text evidence="16">The active site is a redox-active disulfide bond.</text>
</comment>
<evidence type="ECO:0000313" key="26">
    <source>
        <dbReference type="Proteomes" id="UP000095541"/>
    </source>
</evidence>
<accession>A0A139JVS3</accession>
<evidence type="ECO:0000259" key="18">
    <source>
        <dbReference type="Pfam" id="PF07992"/>
    </source>
</evidence>
<proteinExistence type="inferred from homology"/>
<dbReference type="InterPro" id="IPR001100">
    <property type="entry name" value="Pyr_nuc-diS_OxRdtase"/>
</dbReference>
<dbReference type="NCBIfam" id="TIGR01350">
    <property type="entry name" value="lipoamide_DH"/>
    <property type="match status" value="1"/>
</dbReference>
<evidence type="ECO:0000256" key="8">
    <source>
        <dbReference type="ARBA" id="ARBA00023002"/>
    </source>
</evidence>
<evidence type="ECO:0000313" key="24">
    <source>
        <dbReference type="EMBL" id="RHL62924.1"/>
    </source>
</evidence>
<evidence type="ECO:0000313" key="30">
    <source>
        <dbReference type="Proteomes" id="UP000440614"/>
    </source>
</evidence>
<dbReference type="Proteomes" id="UP000284785">
    <property type="component" value="Unassembled WGS sequence"/>
</dbReference>
<evidence type="ECO:0000256" key="13">
    <source>
        <dbReference type="PIRSR" id="PIRSR000350-2"/>
    </source>
</evidence>